<dbReference type="Pfam" id="PF13976">
    <property type="entry name" value="gag_pre-integrs"/>
    <property type="match status" value="1"/>
</dbReference>
<dbReference type="PANTHER" id="PTHR11439">
    <property type="entry name" value="GAG-POL-RELATED RETROTRANSPOSON"/>
    <property type="match status" value="1"/>
</dbReference>
<gene>
    <name evidence="4" type="ORF">Scaly_2494000</name>
</gene>
<reference evidence="4" key="1">
    <citation type="submission" date="2020-06" db="EMBL/GenBank/DDBJ databases">
        <authorList>
            <person name="Li T."/>
            <person name="Hu X."/>
            <person name="Zhang T."/>
            <person name="Song X."/>
            <person name="Zhang H."/>
            <person name="Dai N."/>
            <person name="Sheng W."/>
            <person name="Hou X."/>
            <person name="Wei L."/>
        </authorList>
    </citation>
    <scope>NUCLEOTIDE SEQUENCE</scope>
    <source>
        <strain evidence="4">KEN8</strain>
        <tissue evidence="4">Leaf</tissue>
    </source>
</reference>
<name>A0AAW2LS40_9LAMI</name>
<dbReference type="Pfam" id="PF07727">
    <property type="entry name" value="RVT_2"/>
    <property type="match status" value="1"/>
</dbReference>
<dbReference type="InterPro" id="IPR025724">
    <property type="entry name" value="GAG-pre-integrase_dom"/>
</dbReference>
<dbReference type="SUPFAM" id="SSF56672">
    <property type="entry name" value="DNA/RNA polymerases"/>
    <property type="match status" value="1"/>
</dbReference>
<dbReference type="InterPro" id="IPR043502">
    <property type="entry name" value="DNA/RNA_pol_sf"/>
</dbReference>
<dbReference type="InterPro" id="IPR029472">
    <property type="entry name" value="Copia-like_N"/>
</dbReference>
<evidence type="ECO:0000259" key="3">
    <source>
        <dbReference type="Pfam" id="PF14244"/>
    </source>
</evidence>
<feature type="domain" description="Reverse transcriptase Ty1/copia-type" evidence="1">
    <location>
        <begin position="564"/>
        <end position="639"/>
    </location>
</feature>
<evidence type="ECO:0000259" key="1">
    <source>
        <dbReference type="Pfam" id="PF07727"/>
    </source>
</evidence>
<evidence type="ECO:0000313" key="4">
    <source>
        <dbReference type="EMBL" id="KAL0321976.1"/>
    </source>
</evidence>
<dbReference type="Pfam" id="PF14244">
    <property type="entry name" value="Retrotran_gag_3"/>
    <property type="match status" value="1"/>
</dbReference>
<evidence type="ECO:0000259" key="2">
    <source>
        <dbReference type="Pfam" id="PF13976"/>
    </source>
</evidence>
<sequence>MHGIENAGMTIVTSSMDGTNYLAWSRAIKLALCGRMKLCFIDGTSLKPDRGHENYDKWIRVDSMVQTWILNSISKNIVGAFLYTKTSRELWLDLEERYGESNGPLVYQLQHEITSISQGLLSVVEYFTKLKILWDELVCLIPTQRCTCGFCICDYGKIAAESNTLNQLMQFLMGLNDTYDHIHSQILVMEPLPSVNKAYSMVQRVEKQRKLNLLTSEIPEGVALTARWSAPRGHDQKQENFRKRDIMDKKSQFCSHCDKFGHTRETCFKLHGYPEWYKTMQEQKKRDGRNFNAHMTQDKVTKTKSGFNAHMTQDKMTETKSGQGNINSANISEVVRQELLKLIKGKVLQHPLQVNFAHALDDFAGTGYDLNYLDANDSNFWIVDTGDLRSKAIIGVGTQWGSLYVLDKTSFNSTLIHQHTENQVPSELCNLSALDKTALWHRRFGHPSHRVLKHVMSLPHFDSMKHCSTTIVEPLGRSFFNINFRSFLANVAAIQEPQSFAQACQDEKWNAAMQYELDTLERNQTWDLCDLPANKKTIGSRWVYKVKLLPDGSVDRYKARLFPKLDVNNAFLHGHLEEEVYMPPPKGYLQARPGQVCRSKRSLCGLKQASRQWNIELTSKLESHGFTRSPHDHYFFTKDCNVLNARATATPFPPGIKFDNSTGALLSSPDRYRRLVGRLLYLGFLRPDISFAVQQLSQFLQHPRVPHWDAAMYLLRYLKGTPDLGLFFPANTSLQLCAYSDSDYASCPDSRRSLTGYCVFLGGALISWKTKKQATVSRSSAEAEYRSMASTVCELLWIRYLLHEFRIPPLLPIPFWCDNKAAIHIAENPVFHERTKHLDIDCHLVRETI</sequence>
<comment type="caution">
    <text evidence="4">The sequence shown here is derived from an EMBL/GenBank/DDBJ whole genome shotgun (WGS) entry which is preliminary data.</text>
</comment>
<organism evidence="4">
    <name type="scientific">Sesamum calycinum</name>
    <dbReference type="NCBI Taxonomy" id="2727403"/>
    <lineage>
        <taxon>Eukaryota</taxon>
        <taxon>Viridiplantae</taxon>
        <taxon>Streptophyta</taxon>
        <taxon>Embryophyta</taxon>
        <taxon>Tracheophyta</taxon>
        <taxon>Spermatophyta</taxon>
        <taxon>Magnoliopsida</taxon>
        <taxon>eudicotyledons</taxon>
        <taxon>Gunneridae</taxon>
        <taxon>Pentapetalae</taxon>
        <taxon>asterids</taxon>
        <taxon>lamiids</taxon>
        <taxon>Lamiales</taxon>
        <taxon>Pedaliaceae</taxon>
        <taxon>Sesamum</taxon>
    </lineage>
</organism>
<dbReference type="InterPro" id="IPR013103">
    <property type="entry name" value="RVT_2"/>
</dbReference>
<protein>
    <submittedName>
        <fullName evidence="4">Retrovirus-related Pol polyprotein from transposon RE2</fullName>
    </submittedName>
</protein>
<proteinExistence type="predicted"/>
<dbReference type="PANTHER" id="PTHR11439:SF465">
    <property type="entry name" value="REVERSE TRANSCRIPTASE TY1_COPIA-TYPE DOMAIN-CONTAINING PROTEIN"/>
    <property type="match status" value="1"/>
</dbReference>
<dbReference type="AlphaFoldDB" id="A0AAW2LS40"/>
<reference evidence="4" key="2">
    <citation type="journal article" date="2024" name="Plant">
        <title>Genomic evolution and insights into agronomic trait innovations of Sesamum species.</title>
        <authorList>
            <person name="Miao H."/>
            <person name="Wang L."/>
            <person name="Qu L."/>
            <person name="Liu H."/>
            <person name="Sun Y."/>
            <person name="Le M."/>
            <person name="Wang Q."/>
            <person name="Wei S."/>
            <person name="Zheng Y."/>
            <person name="Lin W."/>
            <person name="Duan Y."/>
            <person name="Cao H."/>
            <person name="Xiong S."/>
            <person name="Wang X."/>
            <person name="Wei L."/>
            <person name="Li C."/>
            <person name="Ma Q."/>
            <person name="Ju M."/>
            <person name="Zhao R."/>
            <person name="Li G."/>
            <person name="Mu C."/>
            <person name="Tian Q."/>
            <person name="Mei H."/>
            <person name="Zhang T."/>
            <person name="Gao T."/>
            <person name="Zhang H."/>
        </authorList>
    </citation>
    <scope>NUCLEOTIDE SEQUENCE</scope>
    <source>
        <strain evidence="4">KEN8</strain>
    </source>
</reference>
<feature type="domain" description="Retrotransposon Copia-like N-terminal" evidence="3">
    <location>
        <begin position="2"/>
        <end position="49"/>
    </location>
</feature>
<accession>A0AAW2LS40</accession>
<dbReference type="CDD" id="cd09272">
    <property type="entry name" value="RNase_HI_RT_Ty1"/>
    <property type="match status" value="1"/>
</dbReference>
<dbReference type="EMBL" id="JACGWM010000016">
    <property type="protein sequence ID" value="KAL0321976.1"/>
    <property type="molecule type" value="Genomic_DNA"/>
</dbReference>
<feature type="domain" description="GAG-pre-integrase" evidence="2">
    <location>
        <begin position="423"/>
        <end position="468"/>
    </location>
</feature>